<feature type="region of interest" description="Disordered" evidence="1">
    <location>
        <begin position="500"/>
        <end position="520"/>
    </location>
</feature>
<dbReference type="PROSITE" id="PS50181">
    <property type="entry name" value="FBOX"/>
    <property type="match status" value="1"/>
</dbReference>
<dbReference type="PANTHER" id="PTHR13318">
    <property type="entry name" value="PARTNER OF PAIRED, ISOFORM B-RELATED"/>
    <property type="match status" value="1"/>
</dbReference>
<dbReference type="InterPro" id="IPR001611">
    <property type="entry name" value="Leu-rich_rpt"/>
</dbReference>
<dbReference type="InterPro" id="IPR001810">
    <property type="entry name" value="F-box_dom"/>
</dbReference>
<comment type="caution">
    <text evidence="3">The sequence shown here is derived from an EMBL/GenBank/DDBJ whole genome shotgun (WGS) entry which is preliminary data.</text>
</comment>
<dbReference type="InterPro" id="IPR032675">
    <property type="entry name" value="LRR_dom_sf"/>
</dbReference>
<evidence type="ECO:0000259" key="2">
    <source>
        <dbReference type="PROSITE" id="PS50181"/>
    </source>
</evidence>
<reference evidence="3 4" key="1">
    <citation type="journal article" date="2018" name="Cell">
        <title>The Chara Genome: Secondary Complexity and Implications for Plant Terrestrialization.</title>
        <authorList>
            <person name="Nishiyama T."/>
            <person name="Sakayama H."/>
            <person name="Vries J.D."/>
            <person name="Buschmann H."/>
            <person name="Saint-Marcoux D."/>
            <person name="Ullrich K.K."/>
            <person name="Haas F.B."/>
            <person name="Vanderstraeten L."/>
            <person name="Becker D."/>
            <person name="Lang D."/>
            <person name="Vosolsobe S."/>
            <person name="Rombauts S."/>
            <person name="Wilhelmsson P.K.I."/>
            <person name="Janitza P."/>
            <person name="Kern R."/>
            <person name="Heyl A."/>
            <person name="Rumpler F."/>
            <person name="Villalobos L.I.A.C."/>
            <person name="Clay J.M."/>
            <person name="Skokan R."/>
            <person name="Toyoda A."/>
            <person name="Suzuki Y."/>
            <person name="Kagoshima H."/>
            <person name="Schijlen E."/>
            <person name="Tajeshwar N."/>
            <person name="Catarino B."/>
            <person name="Hetherington A.J."/>
            <person name="Saltykova A."/>
            <person name="Bonnot C."/>
            <person name="Breuninger H."/>
            <person name="Symeonidi A."/>
            <person name="Radhakrishnan G.V."/>
            <person name="Van Nieuwerburgh F."/>
            <person name="Deforce D."/>
            <person name="Chang C."/>
            <person name="Karol K.G."/>
            <person name="Hedrich R."/>
            <person name="Ulvskov P."/>
            <person name="Glockner G."/>
            <person name="Delwiche C.F."/>
            <person name="Petrasek J."/>
            <person name="Van de Peer Y."/>
            <person name="Friml J."/>
            <person name="Beilby M."/>
            <person name="Dolan L."/>
            <person name="Kohara Y."/>
            <person name="Sugano S."/>
            <person name="Fujiyama A."/>
            <person name="Delaux P.-M."/>
            <person name="Quint M."/>
            <person name="TheiBen G."/>
            <person name="Hagemann M."/>
            <person name="Harholt J."/>
            <person name="Dunand C."/>
            <person name="Zachgo S."/>
            <person name="Langdale J."/>
            <person name="Maumus F."/>
            <person name="Straeten D.V.D."/>
            <person name="Gould S.B."/>
            <person name="Rensing S.A."/>
        </authorList>
    </citation>
    <scope>NUCLEOTIDE SEQUENCE [LARGE SCALE GENOMIC DNA]</scope>
    <source>
        <strain evidence="3 4">S276</strain>
    </source>
</reference>
<dbReference type="OrthoDB" id="550575at2759"/>
<accession>A0A388KPI4</accession>
<protein>
    <recommendedName>
        <fullName evidence="2">F-box domain-containing protein</fullName>
    </recommendedName>
</protein>
<dbReference type="SMART" id="SM00256">
    <property type="entry name" value="FBOX"/>
    <property type="match status" value="1"/>
</dbReference>
<dbReference type="Gramene" id="GBG71853">
    <property type="protein sequence ID" value="GBG71853"/>
    <property type="gene ID" value="CBR_g10791"/>
</dbReference>
<dbReference type="GO" id="GO:0019005">
    <property type="term" value="C:SCF ubiquitin ligase complex"/>
    <property type="evidence" value="ECO:0007669"/>
    <property type="project" value="TreeGrafter"/>
</dbReference>
<feature type="domain" description="F-box" evidence="2">
    <location>
        <begin position="3"/>
        <end position="50"/>
    </location>
</feature>
<dbReference type="SUPFAM" id="SSF52047">
    <property type="entry name" value="RNI-like"/>
    <property type="match status" value="1"/>
</dbReference>
<name>A0A388KPI4_CHABU</name>
<organism evidence="3 4">
    <name type="scientific">Chara braunii</name>
    <name type="common">Braun's stonewort</name>
    <dbReference type="NCBI Taxonomy" id="69332"/>
    <lineage>
        <taxon>Eukaryota</taxon>
        <taxon>Viridiplantae</taxon>
        <taxon>Streptophyta</taxon>
        <taxon>Charophyceae</taxon>
        <taxon>Charales</taxon>
        <taxon>Characeae</taxon>
        <taxon>Chara</taxon>
    </lineage>
</organism>
<dbReference type="Pfam" id="PF13516">
    <property type="entry name" value="LRR_6"/>
    <property type="match status" value="1"/>
</dbReference>
<dbReference type="Gene3D" id="3.80.10.10">
    <property type="entry name" value="Ribonuclease Inhibitor"/>
    <property type="match status" value="4"/>
</dbReference>
<dbReference type="InterPro" id="IPR006553">
    <property type="entry name" value="Leu-rich_rpt_Cys-con_subtyp"/>
</dbReference>
<proteinExistence type="predicted"/>
<dbReference type="SMART" id="SM00367">
    <property type="entry name" value="LRR_CC"/>
    <property type="match status" value="8"/>
</dbReference>
<dbReference type="Proteomes" id="UP000265515">
    <property type="component" value="Unassembled WGS sequence"/>
</dbReference>
<dbReference type="SUPFAM" id="SSF81383">
    <property type="entry name" value="F-box domain"/>
    <property type="match status" value="1"/>
</dbReference>
<dbReference type="GO" id="GO:0031146">
    <property type="term" value="P:SCF-dependent proteasomal ubiquitin-dependent protein catabolic process"/>
    <property type="evidence" value="ECO:0007669"/>
    <property type="project" value="TreeGrafter"/>
</dbReference>
<dbReference type="InterPro" id="IPR036047">
    <property type="entry name" value="F-box-like_dom_sf"/>
</dbReference>
<sequence>MRDAIVADLPVEVITKIFSLLPIEDRLRVLPLVSRSWRSLARLPDCFREVDAASWCEGRVLSIVSDATSEEFLLPSSGECSHPQDELVKHVLELGDGNLSVLRVSHCSVSSIEALSSRCDNLIHLEIRNQHKGSIDCALGEVVKRCRNLRHLTLNPLYYECAGMASVITNASLVAIADNCRDLEELDVSGCRGVTRSGLVAVARGCKRLRSLSVDHCIESADADLVATCLAENCPLLEKISFARCSVGERGVEALSQGCSLLRRVNLSCSQDLTRVWSSSVARLPNLTELIVAENRWFSDDHLKSLAAADCGRRLAAVDLRLTGVSDVGLVPFVDTCRALKAIDGSWCEIGDASMRAICECCKDLETLRMVLTSMTDDCLVGIAQNLRRLTSLHYVPRDHCRTLRNSGARIGTELVFRNCSRIRSLGFGVTDLEASPPPKQQPGANFHQQHVVVVGGMENAAPSGTSTTTSCPCCCASSSSSSSRRRVVQMAASTATNLAGRNCRSHSPPANTSGACQQGGALDRREEGLASVVRCTAAEGLRDDDVNARYNRSAGPNTGFYSYTLFRAVAQLGSVLEEVLLRGPLVGGGFVDLNGQLCSFARRCPNVKAVAFHALPSLTDETVVALAAAWPLLERADFVDCQQVTSASLKALAFRCRSFRWLRIQNCRGVGSRVLYGDLRRGLPSSREVFLSANGTVYS</sequence>
<dbReference type="AlphaFoldDB" id="A0A388KPI4"/>
<evidence type="ECO:0000256" key="1">
    <source>
        <dbReference type="SAM" id="MobiDB-lite"/>
    </source>
</evidence>
<gene>
    <name evidence="3" type="ORF">CBR_g10791</name>
</gene>
<dbReference type="STRING" id="69332.A0A388KPI4"/>
<dbReference type="Pfam" id="PF12937">
    <property type="entry name" value="F-box-like"/>
    <property type="match status" value="1"/>
</dbReference>
<evidence type="ECO:0000313" key="4">
    <source>
        <dbReference type="Proteomes" id="UP000265515"/>
    </source>
</evidence>
<keyword evidence="4" id="KW-1185">Reference proteome</keyword>
<evidence type="ECO:0000313" key="3">
    <source>
        <dbReference type="EMBL" id="GBG71853.1"/>
    </source>
</evidence>
<dbReference type="EMBL" id="BFEA01000154">
    <property type="protein sequence ID" value="GBG71853.1"/>
    <property type="molecule type" value="Genomic_DNA"/>
</dbReference>